<reference evidence="2" key="1">
    <citation type="journal article" date="2022" name="Int. J. Mol. Sci.">
        <title>Draft Genome of Tanacetum Coccineum: Genomic Comparison of Closely Related Tanacetum-Family Plants.</title>
        <authorList>
            <person name="Yamashiro T."/>
            <person name="Shiraishi A."/>
            <person name="Nakayama K."/>
            <person name="Satake H."/>
        </authorList>
    </citation>
    <scope>NUCLEOTIDE SEQUENCE</scope>
</reference>
<gene>
    <name evidence="2" type="ORF">Tco_0656013</name>
</gene>
<dbReference type="EMBL" id="BQNB010009275">
    <property type="protein sequence ID" value="GJS61229.1"/>
    <property type="molecule type" value="Genomic_DNA"/>
</dbReference>
<dbReference type="Proteomes" id="UP001151760">
    <property type="component" value="Unassembled WGS sequence"/>
</dbReference>
<sequence>MGIKLLCLPIDGRRKDNHRRFSRRTSKLADEDGISSLPNEEIFEHLTRMGSKKTAWDQFSSNLATAIICLATNRTFNFSHYIFNAMVKNVDNTHKFLMYPRFIQIVLNKQQRLLFPHVRTYTTPTLTHKLFNNMRRATKGYSGVVTPLFDTMLVQPQDAEPSTSPSIISSSPSMSPQTHQPSPSPQPMDTTHKVEEPVTMPHDSPLLGGHTPRSDEGSMQLNELMDLVIKLADRVSLLEDDLKETKKVYGITYTKLVKRVKRLETKLKSTQARRRSRIILLKDEDAEMTSFDTELVKDIESGAKGEKEVSTANILVSIAGQEDSTARHEVSTAAESLVYIRRSVEKRKDKGKAIMQETKPPKQIKKMVQVQLSIDEELAKKVQEEEQARAIAQQEQERINFEAALEIQKQFDERQ</sequence>
<organism evidence="2 3">
    <name type="scientific">Tanacetum coccineum</name>
    <dbReference type="NCBI Taxonomy" id="301880"/>
    <lineage>
        <taxon>Eukaryota</taxon>
        <taxon>Viridiplantae</taxon>
        <taxon>Streptophyta</taxon>
        <taxon>Embryophyta</taxon>
        <taxon>Tracheophyta</taxon>
        <taxon>Spermatophyta</taxon>
        <taxon>Magnoliopsida</taxon>
        <taxon>eudicotyledons</taxon>
        <taxon>Gunneridae</taxon>
        <taxon>Pentapetalae</taxon>
        <taxon>asterids</taxon>
        <taxon>campanulids</taxon>
        <taxon>Asterales</taxon>
        <taxon>Asteraceae</taxon>
        <taxon>Asteroideae</taxon>
        <taxon>Anthemideae</taxon>
        <taxon>Anthemidinae</taxon>
        <taxon>Tanacetum</taxon>
    </lineage>
</organism>
<accession>A0ABQ4X7L9</accession>
<evidence type="ECO:0008006" key="4">
    <source>
        <dbReference type="Google" id="ProtNLM"/>
    </source>
</evidence>
<feature type="compositionally biased region" description="Low complexity" evidence="1">
    <location>
        <begin position="161"/>
        <end position="181"/>
    </location>
</feature>
<evidence type="ECO:0000313" key="2">
    <source>
        <dbReference type="EMBL" id="GJS61229.1"/>
    </source>
</evidence>
<protein>
    <recommendedName>
        <fullName evidence="4">Synaptobrevin, longin-like domain protein</fullName>
    </recommendedName>
</protein>
<reference evidence="2" key="2">
    <citation type="submission" date="2022-01" db="EMBL/GenBank/DDBJ databases">
        <authorList>
            <person name="Yamashiro T."/>
            <person name="Shiraishi A."/>
            <person name="Satake H."/>
            <person name="Nakayama K."/>
        </authorList>
    </citation>
    <scope>NUCLEOTIDE SEQUENCE</scope>
</reference>
<comment type="caution">
    <text evidence="2">The sequence shown here is derived from an EMBL/GenBank/DDBJ whole genome shotgun (WGS) entry which is preliminary data.</text>
</comment>
<keyword evidence="3" id="KW-1185">Reference proteome</keyword>
<proteinExistence type="predicted"/>
<feature type="region of interest" description="Disordered" evidence="1">
    <location>
        <begin position="156"/>
        <end position="217"/>
    </location>
</feature>
<evidence type="ECO:0000256" key="1">
    <source>
        <dbReference type="SAM" id="MobiDB-lite"/>
    </source>
</evidence>
<evidence type="ECO:0000313" key="3">
    <source>
        <dbReference type="Proteomes" id="UP001151760"/>
    </source>
</evidence>
<name>A0ABQ4X7L9_9ASTR</name>